<protein>
    <submittedName>
        <fullName evidence="3">Dinucleotide-utilizing enzyme involved in thiamine biosynthesis</fullName>
    </submittedName>
</protein>
<dbReference type="PROSITE" id="PS50206">
    <property type="entry name" value="RHODANESE_3"/>
    <property type="match status" value="1"/>
</dbReference>
<comment type="similarity">
    <text evidence="1">Belongs to the HesA/MoeB/ThiF family.</text>
</comment>
<dbReference type="OrthoDB" id="9804286at2"/>
<dbReference type="STRING" id="662755.CRES_0947"/>
<dbReference type="Proteomes" id="UP000000492">
    <property type="component" value="Chromosome"/>
</dbReference>
<reference evidence="3 4" key="1">
    <citation type="journal article" date="2012" name="BMC Genomics">
        <title>Complete genome sequence, lifestyle, and multi-drug resistance of the human pathogen Corynebacterium resistens DSM 45100 isolated from blood samples of a leukemia patient.</title>
        <authorList>
            <person name="Schroder J."/>
            <person name="Maus I."/>
            <person name="Meyer K."/>
            <person name="Wordemann S."/>
            <person name="Blom J."/>
            <person name="Jaenicke S."/>
            <person name="Schneider J."/>
            <person name="Trost E."/>
            <person name="Tauch A."/>
        </authorList>
    </citation>
    <scope>NUCLEOTIDE SEQUENCE [LARGE SCALE GENOMIC DNA]</scope>
    <source>
        <strain evidence="4">DSM 45100 / JCM 12819 / CCUG 50093 / GTC 2026 / SICGH 158</strain>
    </source>
</reference>
<dbReference type="GO" id="GO:0016779">
    <property type="term" value="F:nucleotidyltransferase activity"/>
    <property type="evidence" value="ECO:0007669"/>
    <property type="project" value="TreeGrafter"/>
</dbReference>
<dbReference type="InterPro" id="IPR035985">
    <property type="entry name" value="Ubiquitin-activating_enz"/>
</dbReference>
<dbReference type="Gene3D" id="3.40.50.720">
    <property type="entry name" value="NAD(P)-binding Rossmann-like Domain"/>
    <property type="match status" value="1"/>
</dbReference>
<accession>F8E1N6</accession>
<evidence type="ECO:0000256" key="1">
    <source>
        <dbReference type="ARBA" id="ARBA00009919"/>
    </source>
</evidence>
<dbReference type="GO" id="GO:0008146">
    <property type="term" value="F:sulfotransferase activity"/>
    <property type="evidence" value="ECO:0007669"/>
    <property type="project" value="TreeGrafter"/>
</dbReference>
<sequence>MVNQPFLSLPKREQLRTARHLNLPGFGAEQQQQLHDARVLIVGAGGLGCPAMQSLAAAGVGTIVLYDDDTVDVTNLQRQILFSADDVGRPKVDVVAEQLRRLQPDLNIETHQLRLNPDNIVEAFSRVDVVLDGSDNFATKFLVADAAEITHTPLVWATVLRFAGQLSVFRTGEVGLRDVFPEQPSGDSIPDCASAGVLGATTAVMGSLAATEVIKILTNIGEPLLGRMLSYDALTATTRIFNVVADPDREPVAELIDHRYTTGACSTADTGVRSTATTDRAPAAGLTGTSARETLLQLISSGKATALDVREYHEKLLTDLPNLGSSGESEHLAMSELGGPDGRLDVASEKVENLLQRHANSDVVVYCASGVRSQHFVDTYGQVASEHGVSLYNLPGGVKG</sequence>
<dbReference type="KEGG" id="crd:CRES_0947"/>
<dbReference type="HOGENOM" id="CLU_013325_1_0_11"/>
<dbReference type="NCBIfam" id="NF004111">
    <property type="entry name" value="PRK05600.1"/>
    <property type="match status" value="1"/>
</dbReference>
<dbReference type="CDD" id="cd00757">
    <property type="entry name" value="ThiF_MoeB_HesA_family"/>
    <property type="match status" value="1"/>
</dbReference>
<evidence type="ECO:0000313" key="3">
    <source>
        <dbReference type="EMBL" id="AEI09303.1"/>
    </source>
</evidence>
<evidence type="ECO:0000313" key="4">
    <source>
        <dbReference type="Proteomes" id="UP000000492"/>
    </source>
</evidence>
<dbReference type="eggNOG" id="COG0476">
    <property type="taxonomic scope" value="Bacteria"/>
</dbReference>
<evidence type="ECO:0000259" key="2">
    <source>
        <dbReference type="PROSITE" id="PS50206"/>
    </source>
</evidence>
<dbReference type="Pfam" id="PF00899">
    <property type="entry name" value="ThiF"/>
    <property type="match status" value="1"/>
</dbReference>
<dbReference type="FunFam" id="3.40.50.720:FF:000080">
    <property type="entry name" value="Thiazole biosynthesis adenylyltransferase ThiF"/>
    <property type="match status" value="1"/>
</dbReference>
<dbReference type="RefSeq" id="WP_013888319.1">
    <property type="nucleotide sequence ID" value="NC_015673.1"/>
</dbReference>
<proteinExistence type="inferred from homology"/>
<dbReference type="Pfam" id="PF00581">
    <property type="entry name" value="Rhodanese"/>
    <property type="match status" value="1"/>
</dbReference>
<organism evidence="3 4">
    <name type="scientific">Corynebacterium resistens (strain DSM 45100 / JCM 12819 / GTC 2026 / SICGH 158)</name>
    <dbReference type="NCBI Taxonomy" id="662755"/>
    <lineage>
        <taxon>Bacteria</taxon>
        <taxon>Bacillati</taxon>
        <taxon>Actinomycetota</taxon>
        <taxon>Actinomycetes</taxon>
        <taxon>Mycobacteriales</taxon>
        <taxon>Corynebacteriaceae</taxon>
        <taxon>Corynebacterium</taxon>
    </lineage>
</organism>
<dbReference type="InterPro" id="IPR045886">
    <property type="entry name" value="ThiF/MoeB/HesA"/>
</dbReference>
<dbReference type="PANTHER" id="PTHR10953:SF102">
    <property type="entry name" value="ADENYLYLTRANSFERASE AND SULFURTRANSFERASE MOCS3"/>
    <property type="match status" value="1"/>
</dbReference>
<dbReference type="InterPro" id="IPR036873">
    <property type="entry name" value="Rhodanese-like_dom_sf"/>
</dbReference>
<dbReference type="GO" id="GO:0005829">
    <property type="term" value="C:cytosol"/>
    <property type="evidence" value="ECO:0007669"/>
    <property type="project" value="TreeGrafter"/>
</dbReference>
<dbReference type="SUPFAM" id="SSF69572">
    <property type="entry name" value="Activating enzymes of the ubiquitin-like proteins"/>
    <property type="match status" value="1"/>
</dbReference>
<dbReference type="InterPro" id="IPR000594">
    <property type="entry name" value="ThiF_NAD_FAD-bd"/>
</dbReference>
<dbReference type="GO" id="GO:0004792">
    <property type="term" value="F:thiosulfate-cyanide sulfurtransferase activity"/>
    <property type="evidence" value="ECO:0007669"/>
    <property type="project" value="TreeGrafter"/>
</dbReference>
<name>F8E1N6_CORRG</name>
<dbReference type="InterPro" id="IPR001763">
    <property type="entry name" value="Rhodanese-like_dom"/>
</dbReference>
<feature type="domain" description="Rhodanese" evidence="2">
    <location>
        <begin position="300"/>
        <end position="375"/>
    </location>
</feature>
<gene>
    <name evidence="3" type="primary">thiF</name>
    <name evidence="3" type="ordered locus">CRES_0947</name>
</gene>
<dbReference type="EMBL" id="CP002857">
    <property type="protein sequence ID" value="AEI09303.1"/>
    <property type="molecule type" value="Genomic_DNA"/>
</dbReference>
<dbReference type="AlphaFoldDB" id="F8E1N6"/>
<keyword evidence="4" id="KW-1185">Reference proteome</keyword>
<dbReference type="PANTHER" id="PTHR10953">
    <property type="entry name" value="UBIQUITIN-ACTIVATING ENZYME E1"/>
    <property type="match status" value="1"/>
</dbReference>
<dbReference type="GO" id="GO:0008641">
    <property type="term" value="F:ubiquitin-like modifier activating enzyme activity"/>
    <property type="evidence" value="ECO:0007669"/>
    <property type="project" value="InterPro"/>
</dbReference>
<dbReference type="Gene3D" id="3.40.250.10">
    <property type="entry name" value="Rhodanese-like domain"/>
    <property type="match status" value="1"/>
</dbReference>